<reference evidence="1" key="1">
    <citation type="submission" date="2021-01" db="EMBL/GenBank/DDBJ databases">
        <title>Complete genome sequence of Clostridiales bacterium R-7.</title>
        <authorList>
            <person name="Mahoney-Kurpe S.C."/>
            <person name="Palevich N."/>
            <person name="Koike S."/>
            <person name="Moon C.D."/>
            <person name="Attwood G.T."/>
        </authorList>
    </citation>
    <scope>NUCLEOTIDE SEQUENCE</scope>
    <source>
        <strain evidence="1">R-7</strain>
    </source>
</reference>
<keyword evidence="2" id="KW-1185">Reference proteome</keyword>
<proteinExistence type="predicted"/>
<organism evidence="1 2">
    <name type="scientific">Aristaeella hokkaidonensis</name>
    <dbReference type="NCBI Taxonomy" id="3046382"/>
    <lineage>
        <taxon>Bacteria</taxon>
        <taxon>Bacillati</taxon>
        <taxon>Bacillota</taxon>
        <taxon>Clostridia</taxon>
        <taxon>Eubacteriales</taxon>
        <taxon>Aristaeellaceae</taxon>
        <taxon>Aristaeella</taxon>
    </lineage>
</organism>
<sequence length="106" mass="11922">MIAGFVIWSAVSLLLLGIGIWCWRSEKAVGFYTGVKPPEVTDVRAYNRSVGILWFVYALLFELLYVPLLIPALHDSGILWFGLGTPVITIGLLVGYHRILQKYRKA</sequence>
<name>A0AC61MXR1_9FIRM</name>
<protein>
    <submittedName>
        <fullName evidence="1">Uncharacterized protein</fullName>
    </submittedName>
</protein>
<evidence type="ECO:0000313" key="1">
    <source>
        <dbReference type="EMBL" id="QUC66523.1"/>
    </source>
</evidence>
<evidence type="ECO:0000313" key="2">
    <source>
        <dbReference type="Proteomes" id="UP000682782"/>
    </source>
</evidence>
<accession>A0AC61MXR1</accession>
<dbReference type="Proteomes" id="UP000682782">
    <property type="component" value="Chromosome"/>
</dbReference>
<dbReference type="EMBL" id="CP068393">
    <property type="protein sequence ID" value="QUC66523.1"/>
    <property type="molecule type" value="Genomic_DNA"/>
</dbReference>
<gene>
    <name evidence="1" type="ORF">JYE49_11730</name>
</gene>